<dbReference type="GO" id="GO:0003723">
    <property type="term" value="F:RNA binding"/>
    <property type="evidence" value="ECO:0007669"/>
    <property type="project" value="InterPro"/>
</dbReference>
<evidence type="ECO:0000256" key="2">
    <source>
        <dbReference type="PROSITE-ProRule" id="PRU00708"/>
    </source>
</evidence>
<dbReference type="OrthoDB" id="1880841at2759"/>
<dbReference type="FunFam" id="1.25.40.10:FF:000090">
    <property type="entry name" value="Pentatricopeptide repeat-containing protein, chloroplastic"/>
    <property type="match status" value="1"/>
</dbReference>
<dbReference type="EMBL" id="LFYR01000705">
    <property type="protein sequence ID" value="KMZ70877.1"/>
    <property type="molecule type" value="Genomic_DNA"/>
</dbReference>
<dbReference type="NCBIfam" id="TIGR00756">
    <property type="entry name" value="PPR"/>
    <property type="match status" value="3"/>
</dbReference>
<evidence type="ECO:0000256" key="1">
    <source>
        <dbReference type="ARBA" id="ARBA00022737"/>
    </source>
</evidence>
<organism evidence="3 4">
    <name type="scientific">Zostera marina</name>
    <name type="common">Eelgrass</name>
    <dbReference type="NCBI Taxonomy" id="29655"/>
    <lineage>
        <taxon>Eukaryota</taxon>
        <taxon>Viridiplantae</taxon>
        <taxon>Streptophyta</taxon>
        <taxon>Embryophyta</taxon>
        <taxon>Tracheophyta</taxon>
        <taxon>Spermatophyta</taxon>
        <taxon>Magnoliopsida</taxon>
        <taxon>Liliopsida</taxon>
        <taxon>Zosteraceae</taxon>
        <taxon>Zostera</taxon>
    </lineage>
</organism>
<dbReference type="Pfam" id="PF01535">
    <property type="entry name" value="PPR"/>
    <property type="match status" value="10"/>
</dbReference>
<comment type="caution">
    <text evidence="3">The sequence shown here is derived from an EMBL/GenBank/DDBJ whole genome shotgun (WGS) entry which is preliminary data.</text>
</comment>
<dbReference type="InterPro" id="IPR046848">
    <property type="entry name" value="E_motif"/>
</dbReference>
<dbReference type="InterPro" id="IPR002885">
    <property type="entry name" value="PPR_rpt"/>
</dbReference>
<keyword evidence="4" id="KW-1185">Reference proteome</keyword>
<reference evidence="4" key="1">
    <citation type="journal article" date="2016" name="Nature">
        <title>The genome of the seagrass Zostera marina reveals angiosperm adaptation to the sea.</title>
        <authorList>
            <person name="Olsen J.L."/>
            <person name="Rouze P."/>
            <person name="Verhelst B."/>
            <person name="Lin Y.-C."/>
            <person name="Bayer T."/>
            <person name="Collen J."/>
            <person name="Dattolo E."/>
            <person name="De Paoli E."/>
            <person name="Dittami S."/>
            <person name="Maumus F."/>
            <person name="Michel G."/>
            <person name="Kersting A."/>
            <person name="Lauritano C."/>
            <person name="Lohaus R."/>
            <person name="Toepel M."/>
            <person name="Tonon T."/>
            <person name="Vanneste K."/>
            <person name="Amirebrahimi M."/>
            <person name="Brakel J."/>
            <person name="Bostroem C."/>
            <person name="Chovatia M."/>
            <person name="Grimwood J."/>
            <person name="Jenkins J.W."/>
            <person name="Jueterbock A."/>
            <person name="Mraz A."/>
            <person name="Stam W.T."/>
            <person name="Tice H."/>
            <person name="Bornberg-Bauer E."/>
            <person name="Green P.J."/>
            <person name="Pearson G.A."/>
            <person name="Procaccini G."/>
            <person name="Duarte C.M."/>
            <person name="Schmutz J."/>
            <person name="Reusch T.B.H."/>
            <person name="Van de Peer Y."/>
        </authorList>
    </citation>
    <scope>NUCLEOTIDE SEQUENCE [LARGE SCALE GENOMIC DNA]</scope>
    <source>
        <strain evidence="4">cv. Finnish</strain>
    </source>
</reference>
<evidence type="ECO:0000313" key="4">
    <source>
        <dbReference type="Proteomes" id="UP000036987"/>
    </source>
</evidence>
<dbReference type="AlphaFoldDB" id="A0A0K9PRL8"/>
<dbReference type="FunFam" id="1.25.40.10:FF:000361">
    <property type="entry name" value="Pentatricopeptide repeat-containing protein chloroplastic"/>
    <property type="match status" value="1"/>
</dbReference>
<dbReference type="OMA" id="PTQMHYA"/>
<dbReference type="InterPro" id="IPR011990">
    <property type="entry name" value="TPR-like_helical_dom_sf"/>
</dbReference>
<feature type="repeat" description="PPR" evidence="2">
    <location>
        <begin position="360"/>
        <end position="394"/>
    </location>
</feature>
<feature type="repeat" description="PPR" evidence="2">
    <location>
        <begin position="604"/>
        <end position="638"/>
    </location>
</feature>
<feature type="repeat" description="PPR" evidence="2">
    <location>
        <begin position="183"/>
        <end position="217"/>
    </location>
</feature>
<feature type="repeat" description="PPR" evidence="2">
    <location>
        <begin position="743"/>
        <end position="777"/>
    </location>
</feature>
<dbReference type="GO" id="GO:0009451">
    <property type="term" value="P:RNA modification"/>
    <property type="evidence" value="ECO:0007669"/>
    <property type="project" value="InterPro"/>
</dbReference>
<name>A0A0K9PRL8_ZOSMR</name>
<dbReference type="InterPro" id="IPR046960">
    <property type="entry name" value="PPR_At4g14850-like_plant"/>
</dbReference>
<feature type="repeat" description="PPR" evidence="2">
    <location>
        <begin position="503"/>
        <end position="537"/>
    </location>
</feature>
<proteinExistence type="predicted"/>
<gene>
    <name evidence="3" type="ORF">ZOSMA_192G00540</name>
</gene>
<dbReference type="Gene3D" id="1.25.40.10">
    <property type="entry name" value="Tetratricopeptide repeat domain"/>
    <property type="match status" value="6"/>
</dbReference>
<accession>A0A0K9PRL8</accession>
<feature type="repeat" description="PPR" evidence="2">
    <location>
        <begin position="286"/>
        <end position="320"/>
    </location>
</feature>
<protein>
    <submittedName>
        <fullName evidence="3">Putative Pentatricopeptide repeat-containing protein</fullName>
    </submittedName>
</protein>
<sequence>MQTTGSSLRRSLSSVDAIKTLFLTLQSLSQTMQIHAQSTIHGLLNDHLPTLTSLMLAYSSHNHVHSSYHLFHHHRDHHPHDLSFLHNTLLRSFNMVGLYWDSLLVYKSMVDVGVSADSRTFPYVLKVCADARERRKGEEVHGSVFKTGFSDDVFVGNTLISFYGAIESVEAAKKVFDAMSDRDAVTWNSMITVFSDHGMAAESVRCFAEMVRVGSVMINQVTVITTLPACAVGFRDGKMGMTIHGYILKLNLDSSVNVGNSLIDMYIKSGFSETSLEIFSGMIEKTVVSWNTIIGGLVFLGKFSDAVFMFRSMLSSSWASKEINSITISSLLPGIIELGHYPYGREIHGYAVRRSMVTSDIFVANSLLDMYSKSGRVKEASTIFQQIPTKNAISWNIMIANYAQNNLMSEALNLVRAMQTTKSSEDGGGGGGGHQPNAVTLINILPACSRIPSLKHGKEIHARGIRSGISSDPFILNALIDTYSKCSRPDLAHIVFKSVVKKCEITYNSLIVGFSQNSLSKQSLELFSEMARVGLTQDSISISAALSACTNLPSLKHGTQIHGVTIRRNFHNHQFVANSLLDLYTKTGRFNLARAIFDRVEPKDVVSWNTMLLGYAMHGELDLLFEFFELMKSDETVEYDSVSFVAVLSGCSHHGLVEKGRAYFNQLVATSGRVEVTQTHYACMVDLLGRAGLMEEAMAFIATMSVEPGSDVWGALLGACRVHGDLMYGRLAAERLFILEPGNSGYYTLLANMYAEVGNWDEAGEIRVRMKSRGVKKNPGFSWVQSGDRIQAFVVGEPLDEALLE</sequence>
<dbReference type="Proteomes" id="UP000036987">
    <property type="component" value="Unassembled WGS sequence"/>
</dbReference>
<dbReference type="Pfam" id="PF20431">
    <property type="entry name" value="E_motif"/>
    <property type="match status" value="1"/>
</dbReference>
<keyword evidence="1" id="KW-0677">Repeat</keyword>
<dbReference type="PROSITE" id="PS51375">
    <property type="entry name" value="PPR"/>
    <property type="match status" value="6"/>
</dbReference>
<dbReference type="PANTHER" id="PTHR24015">
    <property type="entry name" value="OS07G0578800 PROTEIN-RELATED"/>
    <property type="match status" value="1"/>
</dbReference>
<dbReference type="PANTHER" id="PTHR24015:SF553">
    <property type="entry name" value="DYW DOMAIN-CONTAINING PROTEIN"/>
    <property type="match status" value="1"/>
</dbReference>
<dbReference type="FunFam" id="1.25.40.10:FF:000344">
    <property type="entry name" value="Pentatricopeptide repeat-containing protein"/>
    <property type="match status" value="1"/>
</dbReference>
<evidence type="ECO:0000313" key="3">
    <source>
        <dbReference type="EMBL" id="KMZ70877.1"/>
    </source>
</evidence>